<dbReference type="EMBL" id="GGFL01005130">
    <property type="protein sequence ID" value="MBW69308.1"/>
    <property type="molecule type" value="Transcribed_RNA"/>
</dbReference>
<accession>A0A2M4CWR7</accession>
<evidence type="ECO:0000313" key="1">
    <source>
        <dbReference type="EMBL" id="MBW69308.1"/>
    </source>
</evidence>
<sequence length="71" mass="7886">MQSTLFVLAGRGCSLCISTGGRKTKTVPNVKLKPRSRRWNGCIVEHESVQHKKKGKQNRVTTLCMPKAYAA</sequence>
<reference evidence="1" key="1">
    <citation type="submission" date="2018-01" db="EMBL/GenBank/DDBJ databases">
        <title>An insight into the sialome of Amazonian anophelines.</title>
        <authorList>
            <person name="Ribeiro J.M."/>
            <person name="Scarpassa V."/>
            <person name="Calvo E."/>
        </authorList>
    </citation>
    <scope>NUCLEOTIDE SEQUENCE</scope>
</reference>
<dbReference type="AlphaFoldDB" id="A0A2M4CWR7"/>
<name>A0A2M4CWR7_ANODA</name>
<organism evidence="1">
    <name type="scientific">Anopheles darlingi</name>
    <name type="common">Mosquito</name>
    <dbReference type="NCBI Taxonomy" id="43151"/>
    <lineage>
        <taxon>Eukaryota</taxon>
        <taxon>Metazoa</taxon>
        <taxon>Ecdysozoa</taxon>
        <taxon>Arthropoda</taxon>
        <taxon>Hexapoda</taxon>
        <taxon>Insecta</taxon>
        <taxon>Pterygota</taxon>
        <taxon>Neoptera</taxon>
        <taxon>Endopterygota</taxon>
        <taxon>Diptera</taxon>
        <taxon>Nematocera</taxon>
        <taxon>Culicoidea</taxon>
        <taxon>Culicidae</taxon>
        <taxon>Anophelinae</taxon>
        <taxon>Anopheles</taxon>
    </lineage>
</organism>
<proteinExistence type="predicted"/>
<protein>
    <submittedName>
        <fullName evidence="1">Uncharacterized protein</fullName>
    </submittedName>
</protein>